<gene>
    <name evidence="1" type="ORF">MNB_SV-4-1116</name>
</gene>
<protein>
    <submittedName>
        <fullName evidence="1">Uncharacterized protein</fullName>
    </submittedName>
</protein>
<dbReference type="AlphaFoldDB" id="A0A1W1E8M7"/>
<evidence type="ECO:0000313" key="1">
    <source>
        <dbReference type="EMBL" id="SFV90278.1"/>
    </source>
</evidence>
<reference evidence="1" key="1">
    <citation type="submission" date="2016-10" db="EMBL/GenBank/DDBJ databases">
        <authorList>
            <person name="de Groot N.N."/>
        </authorList>
    </citation>
    <scope>NUCLEOTIDE SEQUENCE</scope>
</reference>
<dbReference type="EMBL" id="FPIB01000012">
    <property type="protein sequence ID" value="SFV90278.1"/>
    <property type="molecule type" value="Genomic_DNA"/>
</dbReference>
<accession>A0A1W1E8M7</accession>
<proteinExistence type="predicted"/>
<sequence length="431" mass="47155">MTKITLSMATAALLATSSAFGFGFNGNLAGGNAANGGSVNVGTNEHGGYICIEGHGFGQSGSAQISYGSASGCGLDDFDFYYKSTGGFKEDTSKVDAFRFKAGQDDDLNDGFWYREGAFSAPVYYGDPENGGKRYGDDATLWPAWTWGHPEVDPFVSEDGAGDDKGGAAGIGGAGFGVDDGNKLKAGDSDTFYPVAFEEINNNRNSFLGSYASDIAWNVTLYDRDHNKVFSKRYTTTLYYWETLNYAPKGFECPRSSVGNNETVNDRDFNQHMHDDFNAHWPVTGLDVDFKGDGVSDASWCADAITIKEHEWTDTFETGRFMMKKKYKVTVNGPYVYDESAEGCAPLNDEGLPDTDGKWSASCFKAVDTVWADERVKTRFFMRINVEEEKKYSIPAFQQQLGKVVKKVHDTVKQNVDEAEQADFGSVNIGG</sequence>
<organism evidence="1">
    <name type="scientific">hydrothermal vent metagenome</name>
    <dbReference type="NCBI Taxonomy" id="652676"/>
    <lineage>
        <taxon>unclassified sequences</taxon>
        <taxon>metagenomes</taxon>
        <taxon>ecological metagenomes</taxon>
    </lineage>
</organism>
<name>A0A1W1E8M7_9ZZZZ</name>